<feature type="transmembrane region" description="Helical" evidence="1">
    <location>
        <begin position="66"/>
        <end position="83"/>
    </location>
</feature>
<dbReference type="RefSeq" id="WP_286256743.1">
    <property type="nucleotide sequence ID" value="NZ_AP018448.1"/>
</dbReference>
<dbReference type="Pfam" id="PF14317">
    <property type="entry name" value="YcxB"/>
    <property type="match status" value="1"/>
</dbReference>
<proteinExistence type="predicted"/>
<protein>
    <recommendedName>
        <fullName evidence="2">YcxB-like C-terminal domain-containing protein</fullName>
    </recommendedName>
</protein>
<dbReference type="Proteomes" id="UP001321542">
    <property type="component" value="Chromosome"/>
</dbReference>
<keyword evidence="1" id="KW-0472">Membrane</keyword>
<organism evidence="3 4">
    <name type="scientific">Streptomyces graminofaciens</name>
    <dbReference type="NCBI Taxonomy" id="68212"/>
    <lineage>
        <taxon>Bacteria</taxon>
        <taxon>Bacillati</taxon>
        <taxon>Actinomycetota</taxon>
        <taxon>Actinomycetes</taxon>
        <taxon>Kitasatosporales</taxon>
        <taxon>Streptomycetaceae</taxon>
        <taxon>Streptomyces</taxon>
    </lineage>
</organism>
<accession>A0ABM7FHA7</accession>
<dbReference type="EMBL" id="AP018448">
    <property type="protein sequence ID" value="BBC36488.1"/>
    <property type="molecule type" value="Genomic_DNA"/>
</dbReference>
<feature type="transmembrane region" description="Helical" evidence="1">
    <location>
        <begin position="39"/>
        <end position="60"/>
    </location>
</feature>
<evidence type="ECO:0000259" key="2">
    <source>
        <dbReference type="Pfam" id="PF14317"/>
    </source>
</evidence>
<keyword evidence="1" id="KW-0812">Transmembrane</keyword>
<evidence type="ECO:0000313" key="4">
    <source>
        <dbReference type="Proteomes" id="UP001321542"/>
    </source>
</evidence>
<keyword evidence="1" id="KW-1133">Transmembrane helix</keyword>
<reference evidence="3 4" key="1">
    <citation type="journal article" date="2010" name="ChemBioChem">
        <title>Cloning and characterization of the biosynthetic gene cluster of 16-membered macrolide antibiotic FD-891: involvement of a dual functional cytochrome P450 monooxygenase catalyzing epoxidation and hydroxylation.</title>
        <authorList>
            <person name="Kudo F."/>
            <person name="Motegi A."/>
            <person name="Mizoue K."/>
            <person name="Eguchi T."/>
        </authorList>
    </citation>
    <scope>NUCLEOTIDE SEQUENCE [LARGE SCALE GENOMIC DNA]</scope>
    <source>
        <strain evidence="3 4">A-8890</strain>
    </source>
</reference>
<reference evidence="3 4" key="2">
    <citation type="journal article" date="2023" name="ChemBioChem">
        <title>Acyltransferase Domain Exchange between Two Independent Type I Polyketide Synthases in the Same Producer Strain of Macrolide Antibiotics.</title>
        <authorList>
            <person name="Kudo F."/>
            <person name="Kishikawa K."/>
            <person name="Tsuboi K."/>
            <person name="Kido T."/>
            <person name="Usui T."/>
            <person name="Hashimoto J."/>
            <person name="Shin-Ya K."/>
            <person name="Miyanaga A."/>
            <person name="Eguchi T."/>
        </authorList>
    </citation>
    <scope>NUCLEOTIDE SEQUENCE [LARGE SCALE GENOMIC DNA]</scope>
    <source>
        <strain evidence="3 4">A-8890</strain>
    </source>
</reference>
<keyword evidence="4" id="KW-1185">Reference proteome</keyword>
<dbReference type="InterPro" id="IPR025588">
    <property type="entry name" value="YcxB-like_C"/>
</dbReference>
<name>A0ABM7FHA7_9ACTN</name>
<sequence>MAEAGGEHVELVYRATAGEYREALRVSERASALGRWGRGLLLLSGGLGLAVAAVPLLLGAAPDPKVLVMVAAAVLGLLVLPRLQARLLHRRAALLGTHRTVLDLWGVTAEHDRGTQRLARWSQVSRYAETPHTFVLLGDGTHATRFTMLPKSGLRTPADADRLRALLDRNNLTRL</sequence>
<gene>
    <name evidence="3" type="ORF">SGFS_077820</name>
</gene>
<evidence type="ECO:0000313" key="3">
    <source>
        <dbReference type="EMBL" id="BBC36488.1"/>
    </source>
</evidence>
<evidence type="ECO:0000256" key="1">
    <source>
        <dbReference type="SAM" id="Phobius"/>
    </source>
</evidence>
<feature type="domain" description="YcxB-like C-terminal" evidence="2">
    <location>
        <begin position="112"/>
        <end position="167"/>
    </location>
</feature>